<dbReference type="SUPFAM" id="SSF51430">
    <property type="entry name" value="NAD(P)-linked oxidoreductase"/>
    <property type="match status" value="1"/>
</dbReference>
<dbReference type="PANTHER" id="PTHR43312">
    <property type="entry name" value="D-THREO-ALDOSE 1-DEHYDROGENASE"/>
    <property type="match status" value="1"/>
</dbReference>
<feature type="domain" description="NADP-dependent oxidoreductase" evidence="2">
    <location>
        <begin position="10"/>
        <end position="166"/>
    </location>
</feature>
<dbReference type="InterPro" id="IPR023210">
    <property type="entry name" value="NADP_OxRdtase_dom"/>
</dbReference>
<dbReference type="Pfam" id="PF00248">
    <property type="entry name" value="Aldo_ket_red"/>
    <property type="match status" value="1"/>
</dbReference>
<dbReference type="InterPro" id="IPR036812">
    <property type="entry name" value="NAD(P)_OxRdtase_dom_sf"/>
</dbReference>
<feature type="region of interest" description="Disordered" evidence="1">
    <location>
        <begin position="154"/>
        <end position="174"/>
    </location>
</feature>
<sequence length="174" mass="19401">MRPDLESTPKLGFGCMRLPLLDPADQQSIDLAQLEQMVDAFLEGGGTYFDTAFVYHEGASEKALGQALVARHPRESFTIATKCLAWAIGSAEEAKSNLGTSLERLGTDYIDFYLLHNVGGPRTAKFDEYGMWDFVREQKAAGRIRNWGFSMHDGPRRSTRCSRRTPTPTSCSCR</sequence>
<reference evidence="3 4" key="2">
    <citation type="submission" date="2010-03" db="EMBL/GenBank/DDBJ databases">
        <authorList>
            <person name="Pajon A."/>
        </authorList>
    </citation>
    <scope>NUCLEOTIDE SEQUENCE [LARGE SCALE GENOMIC DNA]</scope>
    <source>
        <strain evidence="4">7-10-1-b</strain>
    </source>
</reference>
<protein>
    <submittedName>
        <fullName evidence="3">Predicted oxidoreductases of the aldo/keto reductase family</fullName>
    </submittedName>
</protein>
<evidence type="ECO:0000313" key="4">
    <source>
        <dbReference type="Proteomes" id="UP000008805"/>
    </source>
</evidence>
<gene>
    <name evidence="3" type="ORF">GPA_26310</name>
</gene>
<dbReference type="Proteomes" id="UP000008805">
    <property type="component" value="Chromosome"/>
</dbReference>
<proteinExistence type="predicted"/>
<dbReference type="KEGG" id="gpa:GPA_26310"/>
<evidence type="ECO:0000259" key="2">
    <source>
        <dbReference type="Pfam" id="PF00248"/>
    </source>
</evidence>
<evidence type="ECO:0000256" key="1">
    <source>
        <dbReference type="SAM" id="MobiDB-lite"/>
    </source>
</evidence>
<dbReference type="EMBL" id="FP929047">
    <property type="protein sequence ID" value="CBL04711.1"/>
    <property type="molecule type" value="Genomic_DNA"/>
</dbReference>
<reference evidence="3 4" key="1">
    <citation type="submission" date="2010-03" db="EMBL/GenBank/DDBJ databases">
        <title>The genome sequence of Gordonibacter pamelaeae 7-10-1-bT.</title>
        <authorList>
            <consortium name="metaHIT consortium -- http://www.metahit.eu/"/>
            <person name="Pajon A."/>
            <person name="Turner K."/>
            <person name="Parkhill J."/>
            <person name="Timmis K."/>
            <person name="Oxley A."/>
            <person name="Wurdemann D."/>
        </authorList>
    </citation>
    <scope>NUCLEOTIDE SEQUENCE [LARGE SCALE GENOMIC DNA]</scope>
    <source>
        <strain evidence="4">7-10-1-b</strain>
    </source>
</reference>
<dbReference type="AlphaFoldDB" id="D6EAG4"/>
<evidence type="ECO:0000313" key="3">
    <source>
        <dbReference type="EMBL" id="CBL04711.1"/>
    </source>
</evidence>
<feature type="compositionally biased region" description="Low complexity" evidence="1">
    <location>
        <begin position="164"/>
        <end position="174"/>
    </location>
</feature>
<dbReference type="Gene3D" id="3.20.20.100">
    <property type="entry name" value="NADP-dependent oxidoreductase domain"/>
    <property type="match status" value="1"/>
</dbReference>
<keyword evidence="4" id="KW-1185">Reference proteome</keyword>
<organism evidence="3 4">
    <name type="scientific">Gordonibacter pamelaeae 7-10-1-b</name>
    <dbReference type="NCBI Taxonomy" id="657308"/>
    <lineage>
        <taxon>Bacteria</taxon>
        <taxon>Bacillati</taxon>
        <taxon>Actinomycetota</taxon>
        <taxon>Coriobacteriia</taxon>
        <taxon>Eggerthellales</taxon>
        <taxon>Eggerthellaceae</taxon>
        <taxon>Gordonibacter</taxon>
    </lineage>
</organism>
<dbReference type="PANTHER" id="PTHR43312:SF2">
    <property type="entry name" value="OXIDOREDUCTASE"/>
    <property type="match status" value="1"/>
</dbReference>
<dbReference type="HOGENOM" id="CLU_131438_0_0_11"/>
<name>D6EAG4_9ACTN</name>
<accession>D6EAG4</accession>
<dbReference type="InterPro" id="IPR053135">
    <property type="entry name" value="AKR2_Oxidoreductase"/>
</dbReference>